<dbReference type="Proteomes" id="UP001358586">
    <property type="component" value="Chromosome 1"/>
</dbReference>
<feature type="compositionally biased region" description="Basic and acidic residues" evidence="1">
    <location>
        <begin position="76"/>
        <end position="85"/>
    </location>
</feature>
<accession>A0ABR0R1D9</accession>
<evidence type="ECO:0000256" key="1">
    <source>
        <dbReference type="SAM" id="MobiDB-lite"/>
    </source>
</evidence>
<feature type="region of interest" description="Disordered" evidence="1">
    <location>
        <begin position="76"/>
        <end position="119"/>
    </location>
</feature>
<gene>
    <name evidence="2" type="ORF">PVK06_001580</name>
</gene>
<organism evidence="2 3">
    <name type="scientific">Gossypium arboreum</name>
    <name type="common">Tree cotton</name>
    <name type="synonym">Gossypium nanking</name>
    <dbReference type="NCBI Taxonomy" id="29729"/>
    <lineage>
        <taxon>Eukaryota</taxon>
        <taxon>Viridiplantae</taxon>
        <taxon>Streptophyta</taxon>
        <taxon>Embryophyta</taxon>
        <taxon>Tracheophyta</taxon>
        <taxon>Spermatophyta</taxon>
        <taxon>Magnoliopsida</taxon>
        <taxon>eudicotyledons</taxon>
        <taxon>Gunneridae</taxon>
        <taxon>Pentapetalae</taxon>
        <taxon>rosids</taxon>
        <taxon>malvids</taxon>
        <taxon>Malvales</taxon>
        <taxon>Malvaceae</taxon>
        <taxon>Malvoideae</taxon>
        <taxon>Gossypium</taxon>
    </lineage>
</organism>
<dbReference type="EMBL" id="JARKNE010000001">
    <property type="protein sequence ID" value="KAK5845398.1"/>
    <property type="molecule type" value="Genomic_DNA"/>
</dbReference>
<keyword evidence="3" id="KW-1185">Reference proteome</keyword>
<reference evidence="2 3" key="1">
    <citation type="submission" date="2023-03" db="EMBL/GenBank/DDBJ databases">
        <title>WGS of Gossypium arboreum.</title>
        <authorList>
            <person name="Yu D."/>
        </authorList>
    </citation>
    <scope>NUCLEOTIDE SEQUENCE [LARGE SCALE GENOMIC DNA]</scope>
    <source>
        <tissue evidence="2">Leaf</tissue>
    </source>
</reference>
<name>A0ABR0R1D9_GOSAR</name>
<evidence type="ECO:0000313" key="3">
    <source>
        <dbReference type="Proteomes" id="UP001358586"/>
    </source>
</evidence>
<protein>
    <submittedName>
        <fullName evidence="2">Uncharacterized protein</fullName>
    </submittedName>
</protein>
<sequence>MALEVVPRFDSSHVLQTQVSIILAALSIEFEFVQVVASVTQTSLDMLTEMFLNCETRQLEIVTDVPIQVNLINRQKDDSDNHLKQDSSSGYSRNYNQGFKHKGESKGTYGRFTRSRPQC</sequence>
<proteinExistence type="predicted"/>
<comment type="caution">
    <text evidence="2">The sequence shown here is derived from an EMBL/GenBank/DDBJ whole genome shotgun (WGS) entry which is preliminary data.</text>
</comment>
<feature type="compositionally biased region" description="Polar residues" evidence="1">
    <location>
        <begin position="86"/>
        <end position="97"/>
    </location>
</feature>
<evidence type="ECO:0000313" key="2">
    <source>
        <dbReference type="EMBL" id="KAK5845398.1"/>
    </source>
</evidence>